<dbReference type="InterPro" id="IPR058533">
    <property type="entry name" value="Cation_efflux_TM"/>
</dbReference>
<dbReference type="GO" id="GO:0006882">
    <property type="term" value="P:intracellular zinc ion homeostasis"/>
    <property type="evidence" value="ECO:0007669"/>
    <property type="project" value="TreeGrafter"/>
</dbReference>
<dbReference type="RefSeq" id="WP_120257818.1">
    <property type="nucleotide sequence ID" value="NZ_RAPY01000001.1"/>
</dbReference>
<feature type="transmembrane region" description="Helical" evidence="6">
    <location>
        <begin position="79"/>
        <end position="97"/>
    </location>
</feature>
<dbReference type="SUPFAM" id="SSF161111">
    <property type="entry name" value="Cation efflux protein transmembrane domain-like"/>
    <property type="match status" value="1"/>
</dbReference>
<dbReference type="OrthoDB" id="9810598at2"/>
<gene>
    <name evidence="8" type="ORF">DFQ12_0958</name>
</gene>
<dbReference type="GO" id="GO:0015341">
    <property type="term" value="F:zinc efflux antiporter activity"/>
    <property type="evidence" value="ECO:0007669"/>
    <property type="project" value="TreeGrafter"/>
</dbReference>
<evidence type="ECO:0000259" key="7">
    <source>
        <dbReference type="Pfam" id="PF01545"/>
    </source>
</evidence>
<dbReference type="InterPro" id="IPR027469">
    <property type="entry name" value="Cation_efflux_TMD_sf"/>
</dbReference>
<evidence type="ECO:0000256" key="5">
    <source>
        <dbReference type="ARBA" id="ARBA00023136"/>
    </source>
</evidence>
<reference evidence="8 9" key="1">
    <citation type="submission" date="2018-09" db="EMBL/GenBank/DDBJ databases">
        <title>Genomic Encyclopedia of Type Strains, Phase III (KMG-III): the genomes of soil and plant-associated and newly described type strains.</title>
        <authorList>
            <person name="Whitman W."/>
        </authorList>
    </citation>
    <scope>NUCLEOTIDE SEQUENCE [LARGE SCALE GENOMIC DNA]</scope>
    <source>
        <strain evidence="8 9">CECT 7938</strain>
    </source>
</reference>
<feature type="transmembrane region" description="Helical" evidence="6">
    <location>
        <begin position="12"/>
        <end position="30"/>
    </location>
</feature>
<evidence type="ECO:0000256" key="3">
    <source>
        <dbReference type="ARBA" id="ARBA00022692"/>
    </source>
</evidence>
<dbReference type="Proteomes" id="UP000286246">
    <property type="component" value="Unassembled WGS sequence"/>
</dbReference>
<keyword evidence="2" id="KW-0813">Transport</keyword>
<dbReference type="Pfam" id="PF01545">
    <property type="entry name" value="Cation_efflux"/>
    <property type="match status" value="1"/>
</dbReference>
<dbReference type="GO" id="GO:0005886">
    <property type="term" value="C:plasma membrane"/>
    <property type="evidence" value="ECO:0007669"/>
    <property type="project" value="TreeGrafter"/>
</dbReference>
<dbReference type="GO" id="GO:0015086">
    <property type="term" value="F:cadmium ion transmembrane transporter activity"/>
    <property type="evidence" value="ECO:0007669"/>
    <property type="project" value="TreeGrafter"/>
</dbReference>
<evidence type="ECO:0000313" key="8">
    <source>
        <dbReference type="EMBL" id="RKE56106.1"/>
    </source>
</evidence>
<evidence type="ECO:0000256" key="4">
    <source>
        <dbReference type="ARBA" id="ARBA00022989"/>
    </source>
</evidence>
<feature type="transmembrane region" description="Helical" evidence="6">
    <location>
        <begin position="42"/>
        <end position="59"/>
    </location>
</feature>
<keyword evidence="5 6" id="KW-0472">Membrane</keyword>
<organism evidence="8 9">
    <name type="scientific">Sphingobacterium detergens</name>
    <dbReference type="NCBI Taxonomy" id="1145106"/>
    <lineage>
        <taxon>Bacteria</taxon>
        <taxon>Pseudomonadati</taxon>
        <taxon>Bacteroidota</taxon>
        <taxon>Sphingobacteriia</taxon>
        <taxon>Sphingobacteriales</taxon>
        <taxon>Sphingobacteriaceae</taxon>
        <taxon>Sphingobacterium</taxon>
    </lineage>
</organism>
<evidence type="ECO:0000256" key="2">
    <source>
        <dbReference type="ARBA" id="ARBA00022448"/>
    </source>
</evidence>
<comment type="caution">
    <text evidence="8">The sequence shown here is derived from an EMBL/GenBank/DDBJ whole genome shotgun (WGS) entry which is preliminary data.</text>
</comment>
<sequence length="303" mass="34378">MERQAYIERKALLIGASVYLIMGIFGWFTFYLSHSDAMLLDGNYNMVNAIASFIGYYVVKIRHRKTDTFPWGQFIYESLYALIKGILILGILTAALWENSLKIYDYFSKGKIHEVNTGPIIYMVLLSVILCFGLAFYYKHANRKTGGRSTMLITDTKAALIDGYLSLFGGGSLLLMVYIGKTVPNLAFLQYIGDAMVVLIFEAVMIREPFHIIKQNFIELAGGQLQSDKEWENIYSIVEAVSAKGLEIDKLYITKTGSLYLVLIYMHSEAGSTALDAVINYKVRIEQLLQQHYQNLMVEMVIK</sequence>
<evidence type="ECO:0000256" key="1">
    <source>
        <dbReference type="ARBA" id="ARBA00004141"/>
    </source>
</evidence>
<evidence type="ECO:0000313" key="9">
    <source>
        <dbReference type="Proteomes" id="UP000286246"/>
    </source>
</evidence>
<dbReference type="InterPro" id="IPR050291">
    <property type="entry name" value="CDF_Transporter"/>
</dbReference>
<keyword evidence="4 6" id="KW-1133">Transmembrane helix</keyword>
<accession>A0A420BHF9</accession>
<feature type="domain" description="Cation efflux protein transmembrane" evidence="7">
    <location>
        <begin position="12"/>
        <end position="220"/>
    </location>
</feature>
<comment type="subcellular location">
    <subcellularLocation>
        <location evidence="1">Membrane</location>
        <topology evidence="1">Multi-pass membrane protein</topology>
    </subcellularLocation>
</comment>
<proteinExistence type="predicted"/>
<feature type="transmembrane region" description="Helical" evidence="6">
    <location>
        <begin position="117"/>
        <end position="138"/>
    </location>
</feature>
<dbReference type="PANTHER" id="PTHR43840">
    <property type="entry name" value="MITOCHONDRIAL METAL TRANSPORTER 1-RELATED"/>
    <property type="match status" value="1"/>
</dbReference>
<feature type="transmembrane region" description="Helical" evidence="6">
    <location>
        <begin position="159"/>
        <end position="180"/>
    </location>
</feature>
<dbReference type="AlphaFoldDB" id="A0A420BHF9"/>
<keyword evidence="9" id="KW-1185">Reference proteome</keyword>
<dbReference type="PANTHER" id="PTHR43840:SF15">
    <property type="entry name" value="MITOCHONDRIAL METAL TRANSPORTER 1-RELATED"/>
    <property type="match status" value="1"/>
</dbReference>
<dbReference type="EMBL" id="RAPY01000001">
    <property type="protein sequence ID" value="RKE56106.1"/>
    <property type="molecule type" value="Genomic_DNA"/>
</dbReference>
<keyword evidence="3 6" id="KW-0812">Transmembrane</keyword>
<dbReference type="Gene3D" id="1.20.1510.10">
    <property type="entry name" value="Cation efflux protein transmembrane domain"/>
    <property type="match status" value="1"/>
</dbReference>
<dbReference type="GO" id="GO:0015093">
    <property type="term" value="F:ferrous iron transmembrane transporter activity"/>
    <property type="evidence" value="ECO:0007669"/>
    <property type="project" value="TreeGrafter"/>
</dbReference>
<protein>
    <submittedName>
        <fullName evidence="8">Divalent metal cation (Fe/Co/Zn/Cd) transporter</fullName>
    </submittedName>
</protein>
<evidence type="ECO:0000256" key="6">
    <source>
        <dbReference type="SAM" id="Phobius"/>
    </source>
</evidence>
<name>A0A420BHF9_SPHD1</name>